<dbReference type="VEuPathDB" id="VectorBase:SSCA007647"/>
<gene>
    <name evidence="1" type="ORF">QR98_0105510</name>
</gene>
<proteinExistence type="predicted"/>
<dbReference type="EMBL" id="JXLN01018432">
    <property type="protein sequence ID" value="KPM11971.1"/>
    <property type="molecule type" value="Genomic_DNA"/>
</dbReference>
<comment type="caution">
    <text evidence="1">The sequence shown here is derived from an EMBL/GenBank/DDBJ whole genome shotgun (WGS) entry which is preliminary data.</text>
</comment>
<reference evidence="1 2" key="1">
    <citation type="journal article" date="2015" name="Parasit. Vectors">
        <title>Draft genome of the scabies mite.</title>
        <authorList>
            <person name="Rider S.D.Jr."/>
            <person name="Morgan M.S."/>
            <person name="Arlian L.G."/>
        </authorList>
    </citation>
    <scope>NUCLEOTIDE SEQUENCE [LARGE SCALE GENOMIC DNA]</scope>
    <source>
        <strain evidence="1">Arlian Lab</strain>
    </source>
</reference>
<dbReference type="AlphaFoldDB" id="A0A132ALX8"/>
<sequence length="102" mass="12044">MYRTNQRSIDCQRNFLRNKNGPRLGKNYCVSNGTDVFKIFPNKIKEPNEKILLIFESDYQLFDLKRNNYLDILIDGMSTYDRVQIEWISSNIVAIHQLEGNP</sequence>
<accession>A0A132ALX8</accession>
<organism evidence="1 2">
    <name type="scientific">Sarcoptes scabiei</name>
    <name type="common">Itch mite</name>
    <name type="synonym">Acarus scabiei</name>
    <dbReference type="NCBI Taxonomy" id="52283"/>
    <lineage>
        <taxon>Eukaryota</taxon>
        <taxon>Metazoa</taxon>
        <taxon>Ecdysozoa</taxon>
        <taxon>Arthropoda</taxon>
        <taxon>Chelicerata</taxon>
        <taxon>Arachnida</taxon>
        <taxon>Acari</taxon>
        <taxon>Acariformes</taxon>
        <taxon>Sarcoptiformes</taxon>
        <taxon>Astigmata</taxon>
        <taxon>Psoroptidia</taxon>
        <taxon>Sarcoptoidea</taxon>
        <taxon>Sarcoptidae</taxon>
        <taxon>Sarcoptinae</taxon>
        <taxon>Sarcoptes</taxon>
    </lineage>
</organism>
<evidence type="ECO:0000313" key="1">
    <source>
        <dbReference type="EMBL" id="KPM11971.1"/>
    </source>
</evidence>
<dbReference type="OrthoDB" id="6351770at2759"/>
<evidence type="ECO:0000313" key="2">
    <source>
        <dbReference type="Proteomes" id="UP000616769"/>
    </source>
</evidence>
<dbReference type="Proteomes" id="UP000616769">
    <property type="component" value="Unassembled WGS sequence"/>
</dbReference>
<protein>
    <submittedName>
        <fullName evidence="1">Uncharacterized protein</fullName>
    </submittedName>
</protein>
<name>A0A132ALX8_SARSC</name>